<dbReference type="RefSeq" id="WP_008104175.1">
    <property type="nucleotide sequence ID" value="NZ_FOSD01000002.1"/>
</dbReference>
<dbReference type="SMART" id="SM00953">
    <property type="entry name" value="RES"/>
    <property type="match status" value="1"/>
</dbReference>
<evidence type="ECO:0000313" key="2">
    <source>
        <dbReference type="EMBL" id="SFJ75190.1"/>
    </source>
</evidence>
<dbReference type="EMBL" id="FOSD01000002">
    <property type="protein sequence ID" value="SFJ75190.1"/>
    <property type="molecule type" value="Genomic_DNA"/>
</dbReference>
<evidence type="ECO:0000313" key="3">
    <source>
        <dbReference type="Proteomes" id="UP000198841"/>
    </source>
</evidence>
<protein>
    <submittedName>
        <fullName evidence="2">RES domain-containing protein</fullName>
    </submittedName>
</protein>
<gene>
    <name evidence="2" type="ORF">SAMN05518863_102559</name>
</gene>
<evidence type="ECO:0000259" key="1">
    <source>
        <dbReference type="SMART" id="SM00953"/>
    </source>
</evidence>
<proteinExistence type="predicted"/>
<dbReference type="Pfam" id="PF08808">
    <property type="entry name" value="RES"/>
    <property type="match status" value="1"/>
</dbReference>
<dbReference type="Proteomes" id="UP000198841">
    <property type="component" value="Unassembled WGS sequence"/>
</dbReference>
<organism evidence="2 3">
    <name type="scientific">Candidatus Pantoea symbiotica</name>
    <dbReference type="NCBI Taxonomy" id="1884370"/>
    <lineage>
        <taxon>Bacteria</taxon>
        <taxon>Pseudomonadati</taxon>
        <taxon>Pseudomonadota</taxon>
        <taxon>Gammaproteobacteria</taxon>
        <taxon>Enterobacterales</taxon>
        <taxon>Erwiniaceae</taxon>
        <taxon>Pantoea</taxon>
    </lineage>
</organism>
<dbReference type="InterPro" id="IPR014914">
    <property type="entry name" value="RES_dom"/>
</dbReference>
<name>A0A1I3TWZ7_9GAMM</name>
<reference evidence="2 3" key="1">
    <citation type="submission" date="2016-10" db="EMBL/GenBank/DDBJ databases">
        <authorList>
            <person name="Varghese N."/>
            <person name="Submissions S."/>
        </authorList>
    </citation>
    <scope>NUCLEOTIDE SEQUENCE [LARGE SCALE GENOMIC DNA]</scope>
    <source>
        <strain evidence="2 3">YR512</strain>
    </source>
</reference>
<feature type="domain" description="RES" evidence="1">
    <location>
        <begin position="26"/>
        <end position="153"/>
    </location>
</feature>
<comment type="caution">
    <text evidence="2">The sequence shown here is derived from an EMBL/GenBank/DDBJ whole genome shotgun (WGS) entry which is preliminary data.</text>
</comment>
<sequence length="166" mass="18184">MTQRKEPDAPHRLFYRLVKEEYASEAFSGAGAEKWGGRWNPPGIKTVYLSSSKALATLELVVHAGKAMLEKSRFVIFTLPIPESEIMALDSSKLPSDWQKYQQQEETQAIGAAFLDLQGGFPLLLTVPSILTGEDNAILNPDHPAAAALFAQATSAPFALDRRIKA</sequence>
<accession>A0A1I3TWZ7</accession>
<keyword evidence="3" id="KW-1185">Reference proteome</keyword>